<gene>
    <name evidence="1" type="ORF">EJB05_46831</name>
</gene>
<evidence type="ECO:0000313" key="1">
    <source>
        <dbReference type="EMBL" id="TVU06797.1"/>
    </source>
</evidence>
<evidence type="ECO:0000313" key="2">
    <source>
        <dbReference type="Proteomes" id="UP000324897"/>
    </source>
</evidence>
<keyword evidence="2" id="KW-1185">Reference proteome</keyword>
<accession>A0A5J9T6D6</accession>
<dbReference type="AlphaFoldDB" id="A0A5J9T6D6"/>
<dbReference type="EMBL" id="RWGY01000045">
    <property type="protein sequence ID" value="TVU06797.1"/>
    <property type="molecule type" value="Genomic_DNA"/>
</dbReference>
<reference evidence="1 2" key="1">
    <citation type="journal article" date="2019" name="Sci. Rep.">
        <title>A high-quality genome of Eragrostis curvula grass provides insights into Poaceae evolution and supports new strategies to enhance forage quality.</title>
        <authorList>
            <person name="Carballo J."/>
            <person name="Santos B.A.C.M."/>
            <person name="Zappacosta D."/>
            <person name="Garbus I."/>
            <person name="Selva J.P."/>
            <person name="Gallo C.A."/>
            <person name="Diaz A."/>
            <person name="Albertini E."/>
            <person name="Caccamo M."/>
            <person name="Echenique V."/>
        </authorList>
    </citation>
    <scope>NUCLEOTIDE SEQUENCE [LARGE SCALE GENOMIC DNA]</scope>
    <source>
        <strain evidence="2">cv. Victoria</strain>
        <tissue evidence="1">Leaf</tissue>
    </source>
</reference>
<sequence length="172" mass="18922">SKINKDKGQQPHSLPHLCSSTCHLCVHESLPKSRCLVRVGCGWPISPTDRTPALSRSSHTYGCPFFMFFPHPLPPPPPVLRSPMPSICAIPPLLLTKSEIRSSFVGAQLPSLLQTPPPHFLLPSLPHPCRPRGPDPWRPAWPSQLGGDQRRAAAYFARAVKGKADPRRQATP</sequence>
<proteinExistence type="predicted"/>
<dbReference type="Proteomes" id="UP000324897">
    <property type="component" value="Unassembled WGS sequence"/>
</dbReference>
<comment type="caution">
    <text evidence="1">The sequence shown here is derived from an EMBL/GenBank/DDBJ whole genome shotgun (WGS) entry which is preliminary data.</text>
</comment>
<organism evidence="1 2">
    <name type="scientific">Eragrostis curvula</name>
    <name type="common">weeping love grass</name>
    <dbReference type="NCBI Taxonomy" id="38414"/>
    <lineage>
        <taxon>Eukaryota</taxon>
        <taxon>Viridiplantae</taxon>
        <taxon>Streptophyta</taxon>
        <taxon>Embryophyta</taxon>
        <taxon>Tracheophyta</taxon>
        <taxon>Spermatophyta</taxon>
        <taxon>Magnoliopsida</taxon>
        <taxon>Liliopsida</taxon>
        <taxon>Poales</taxon>
        <taxon>Poaceae</taxon>
        <taxon>PACMAD clade</taxon>
        <taxon>Chloridoideae</taxon>
        <taxon>Eragrostideae</taxon>
        <taxon>Eragrostidinae</taxon>
        <taxon>Eragrostis</taxon>
    </lineage>
</organism>
<feature type="non-terminal residue" evidence="1">
    <location>
        <position position="1"/>
    </location>
</feature>
<name>A0A5J9T6D6_9POAL</name>
<dbReference type="Gramene" id="TVU06797">
    <property type="protein sequence ID" value="TVU06797"/>
    <property type="gene ID" value="EJB05_46831"/>
</dbReference>
<protein>
    <submittedName>
        <fullName evidence="1">Uncharacterized protein</fullName>
    </submittedName>
</protein>